<evidence type="ECO:0000313" key="7">
    <source>
        <dbReference type="EMBL" id="CAB4221696.1"/>
    </source>
</evidence>
<dbReference type="EMBL" id="LR796827">
    <property type="protein sequence ID" value="CAB4168450.1"/>
    <property type="molecule type" value="Genomic_DNA"/>
</dbReference>
<evidence type="ECO:0000313" key="6">
    <source>
        <dbReference type="EMBL" id="CAB4205244.1"/>
    </source>
</evidence>
<evidence type="ECO:0000313" key="4">
    <source>
        <dbReference type="EMBL" id="CAB4181228.1"/>
    </source>
</evidence>
<dbReference type="EMBL" id="LR797234">
    <property type="protein sequence ID" value="CAB4195807.1"/>
    <property type="molecule type" value="Genomic_DNA"/>
</dbReference>
<evidence type="ECO:0000313" key="2">
    <source>
        <dbReference type="EMBL" id="CAB4167313.1"/>
    </source>
</evidence>
<evidence type="ECO:0000313" key="5">
    <source>
        <dbReference type="EMBL" id="CAB4195807.1"/>
    </source>
</evidence>
<evidence type="ECO:0000313" key="8">
    <source>
        <dbReference type="EMBL" id="CAB5226880.1"/>
    </source>
</evidence>
<dbReference type="EMBL" id="LR797506">
    <property type="protein sequence ID" value="CAB4221696.1"/>
    <property type="molecule type" value="Genomic_DNA"/>
</dbReference>
<reference evidence="6" key="1">
    <citation type="submission" date="2020-05" db="EMBL/GenBank/DDBJ databases">
        <authorList>
            <person name="Chiriac C."/>
            <person name="Salcher M."/>
            <person name="Ghai R."/>
            <person name="Kavagutti S V."/>
        </authorList>
    </citation>
    <scope>NUCLEOTIDE SEQUENCE</scope>
</reference>
<protein>
    <recommendedName>
        <fullName evidence="9">HTH_XRE domain containing protein</fullName>
    </recommendedName>
</protein>
<dbReference type="EMBL" id="LR796804">
    <property type="protein sequence ID" value="CAB4167313.1"/>
    <property type="molecule type" value="Genomic_DNA"/>
</dbReference>
<dbReference type="EMBL" id="LR798362">
    <property type="protein sequence ID" value="CAB5226880.1"/>
    <property type="molecule type" value="Genomic_DNA"/>
</dbReference>
<gene>
    <name evidence="4" type="ORF">UFOVP1058_21</name>
    <name evidence="5" type="ORF">UFOVP1289_45</name>
    <name evidence="6" type="ORF">UFOVP1410_41</name>
    <name evidence="8" type="ORF">UFOVP1514_60</name>
    <name evidence="7" type="ORF">UFOVP1642_3</name>
    <name evidence="1" type="ORF">UFOVP656_59</name>
    <name evidence="2" type="ORF">UFOVP857_12</name>
    <name evidence="3" type="ORF">UFOVP879_34</name>
</gene>
<organism evidence="6">
    <name type="scientific">uncultured Caudovirales phage</name>
    <dbReference type="NCBI Taxonomy" id="2100421"/>
    <lineage>
        <taxon>Viruses</taxon>
        <taxon>Duplodnaviria</taxon>
        <taxon>Heunggongvirae</taxon>
        <taxon>Uroviricota</taxon>
        <taxon>Caudoviricetes</taxon>
        <taxon>Peduoviridae</taxon>
        <taxon>Maltschvirus</taxon>
        <taxon>Maltschvirus maltsch</taxon>
    </lineage>
</organism>
<proteinExistence type="predicted"/>
<evidence type="ECO:0008006" key="9">
    <source>
        <dbReference type="Google" id="ProtNLM"/>
    </source>
</evidence>
<dbReference type="EMBL" id="LR797024">
    <property type="protein sequence ID" value="CAB4181228.1"/>
    <property type="molecule type" value="Genomic_DNA"/>
</dbReference>
<dbReference type="EMBL" id="LR797356">
    <property type="protein sequence ID" value="CAB4205244.1"/>
    <property type="molecule type" value="Genomic_DNA"/>
</dbReference>
<evidence type="ECO:0000313" key="3">
    <source>
        <dbReference type="EMBL" id="CAB4168450.1"/>
    </source>
</evidence>
<accession>A0A6J5S8N7</accession>
<sequence length="76" mass="8125">MAHGYSVKIVELNTEADSSLLGVRLGKICIDTAVPVTTISHHLGVSRQTVYNWFCGVSNPSPRHSHAIQALLAAQG</sequence>
<evidence type="ECO:0000313" key="1">
    <source>
        <dbReference type="EMBL" id="CAB4156457.1"/>
    </source>
</evidence>
<dbReference type="EMBL" id="LR796643">
    <property type="protein sequence ID" value="CAB4156457.1"/>
    <property type="molecule type" value="Genomic_DNA"/>
</dbReference>
<name>A0A6J5S8N7_9CAUD</name>